<dbReference type="Gene3D" id="2.60.40.790">
    <property type="match status" value="1"/>
</dbReference>
<feature type="domain" description="SHSP" evidence="3">
    <location>
        <begin position="64"/>
        <end position="162"/>
    </location>
</feature>
<dbReference type="OrthoDB" id="1431247at2759"/>
<sequence length="162" mass="18053">MSLVANRLLDRTYTSTTCLSSDGASSISSDRPLPPPEPPQVLTPPPPPDQDWGSSAPYKPFLAHAPAPQDSYIAVDTKPHEYRLIVRLPGFRRDAITVSTRKRRILHVVADSWEPDGGHFEQRISFGYDALLAQVRAEFDGEHLQVIVPRRTFPTTSLPARE</sequence>
<dbReference type="EMBL" id="ML145097">
    <property type="protein sequence ID" value="TBU61724.1"/>
    <property type="molecule type" value="Genomic_DNA"/>
</dbReference>
<dbReference type="SUPFAM" id="SSF49764">
    <property type="entry name" value="HSP20-like chaperones"/>
    <property type="match status" value="1"/>
</dbReference>
<feature type="region of interest" description="Disordered" evidence="2">
    <location>
        <begin position="19"/>
        <end position="63"/>
    </location>
</feature>
<name>A0A4Q9NZM9_9APHY</name>
<comment type="similarity">
    <text evidence="1">Belongs to the small heat shock protein (HSP20) family.</text>
</comment>
<evidence type="ECO:0000256" key="1">
    <source>
        <dbReference type="PROSITE-ProRule" id="PRU00285"/>
    </source>
</evidence>
<proteinExistence type="inferred from homology"/>
<evidence type="ECO:0000259" key="3">
    <source>
        <dbReference type="PROSITE" id="PS01031"/>
    </source>
</evidence>
<reference evidence="5 6" key="1">
    <citation type="submission" date="2019-01" db="EMBL/GenBank/DDBJ databases">
        <title>Draft genome sequences of three monokaryotic isolates of the white-rot basidiomycete fungus Dichomitus squalens.</title>
        <authorList>
            <consortium name="DOE Joint Genome Institute"/>
            <person name="Lopez S.C."/>
            <person name="Andreopoulos B."/>
            <person name="Pangilinan J."/>
            <person name="Lipzen A."/>
            <person name="Riley R."/>
            <person name="Ahrendt S."/>
            <person name="Ng V."/>
            <person name="Barry K."/>
            <person name="Daum C."/>
            <person name="Grigoriev I.V."/>
            <person name="Hilden K.S."/>
            <person name="Makela M.R."/>
            <person name="de Vries R.P."/>
        </authorList>
    </citation>
    <scope>NUCLEOTIDE SEQUENCE [LARGE SCALE GENOMIC DNA]</scope>
    <source>
        <strain evidence="5 6">CBS 464.89</strain>
        <strain evidence="4">OM18370.1</strain>
    </source>
</reference>
<dbReference type="AlphaFoldDB" id="A0A4Q9NZM9"/>
<feature type="compositionally biased region" description="Pro residues" evidence="2">
    <location>
        <begin position="32"/>
        <end position="49"/>
    </location>
</feature>
<evidence type="ECO:0000256" key="2">
    <source>
        <dbReference type="SAM" id="MobiDB-lite"/>
    </source>
</evidence>
<dbReference type="EMBL" id="ML143390">
    <property type="protein sequence ID" value="TBU33722.1"/>
    <property type="molecule type" value="Genomic_DNA"/>
</dbReference>
<organism evidence="5 6">
    <name type="scientific">Dichomitus squalens</name>
    <dbReference type="NCBI Taxonomy" id="114155"/>
    <lineage>
        <taxon>Eukaryota</taxon>
        <taxon>Fungi</taxon>
        <taxon>Dikarya</taxon>
        <taxon>Basidiomycota</taxon>
        <taxon>Agaricomycotina</taxon>
        <taxon>Agaricomycetes</taxon>
        <taxon>Polyporales</taxon>
        <taxon>Polyporaceae</taxon>
        <taxon>Dichomitus</taxon>
    </lineage>
</organism>
<gene>
    <name evidence="5" type="ORF">BD310DRAFT_946508</name>
    <name evidence="4" type="ORF">BD311DRAFT_651432</name>
</gene>
<dbReference type="Proteomes" id="UP000292957">
    <property type="component" value="Unassembled WGS sequence"/>
</dbReference>
<accession>A0A4Q9NZM9</accession>
<feature type="compositionally biased region" description="Low complexity" evidence="2">
    <location>
        <begin position="20"/>
        <end position="29"/>
    </location>
</feature>
<evidence type="ECO:0000313" key="6">
    <source>
        <dbReference type="Proteomes" id="UP000292082"/>
    </source>
</evidence>
<protein>
    <recommendedName>
        <fullName evidence="3">SHSP domain-containing protein</fullName>
    </recommendedName>
</protein>
<dbReference type="OMA" id="TWIGAHE"/>
<keyword evidence="6" id="KW-1185">Reference proteome</keyword>
<evidence type="ECO:0000313" key="4">
    <source>
        <dbReference type="EMBL" id="TBU33722.1"/>
    </source>
</evidence>
<dbReference type="CDD" id="cd06464">
    <property type="entry name" value="ACD_sHsps-like"/>
    <property type="match status" value="1"/>
</dbReference>
<dbReference type="Proteomes" id="UP000292082">
    <property type="component" value="Unassembled WGS sequence"/>
</dbReference>
<dbReference type="InterPro" id="IPR008978">
    <property type="entry name" value="HSP20-like_chaperone"/>
</dbReference>
<dbReference type="InterPro" id="IPR002068">
    <property type="entry name" value="A-crystallin/Hsp20_dom"/>
</dbReference>
<evidence type="ECO:0000313" key="5">
    <source>
        <dbReference type="EMBL" id="TBU61724.1"/>
    </source>
</evidence>
<dbReference type="PROSITE" id="PS01031">
    <property type="entry name" value="SHSP"/>
    <property type="match status" value="1"/>
</dbReference>